<feature type="region of interest" description="Disordered" evidence="1">
    <location>
        <begin position="108"/>
        <end position="128"/>
    </location>
</feature>
<accession>A0A9P9Y5I8</accession>
<dbReference type="Pfam" id="PF10441">
    <property type="entry name" value="Urb2"/>
    <property type="match status" value="1"/>
</dbReference>
<dbReference type="Proteomes" id="UP001055219">
    <property type="component" value="Unassembled WGS sequence"/>
</dbReference>
<dbReference type="RefSeq" id="XP_051364753.1">
    <property type="nucleotide sequence ID" value="XM_051503805.1"/>
</dbReference>
<dbReference type="PANTHER" id="PTHR15682:SF2">
    <property type="entry name" value="UNHEALTHY RIBOSOME BIOGENESIS PROTEIN 2 HOMOLOG"/>
    <property type="match status" value="1"/>
</dbReference>
<dbReference type="OrthoDB" id="160374at2759"/>
<dbReference type="InterPro" id="IPR018849">
    <property type="entry name" value="Urb2/Npa2_C"/>
</dbReference>
<organism evidence="3 4">
    <name type="scientific">Emericellopsis cladophorae</name>
    <dbReference type="NCBI Taxonomy" id="2686198"/>
    <lineage>
        <taxon>Eukaryota</taxon>
        <taxon>Fungi</taxon>
        <taxon>Dikarya</taxon>
        <taxon>Ascomycota</taxon>
        <taxon>Pezizomycotina</taxon>
        <taxon>Sordariomycetes</taxon>
        <taxon>Hypocreomycetidae</taxon>
        <taxon>Hypocreales</taxon>
        <taxon>Bionectriaceae</taxon>
        <taxon>Emericellopsis</taxon>
    </lineage>
</organism>
<protein>
    <submittedName>
        <fullName evidence="3">Nucleolar pre-ribosomal-associated protein-like protein</fullName>
    </submittedName>
</protein>
<dbReference type="PANTHER" id="PTHR15682">
    <property type="entry name" value="UNHEALTHY RIBOSOME BIOGENESIS PROTEIN 2 HOMOLOG"/>
    <property type="match status" value="1"/>
</dbReference>
<reference evidence="3" key="1">
    <citation type="journal article" date="2021" name="J Fungi (Basel)">
        <title>Genomic and Metabolomic Analyses of the Marine Fungus Emericellopsis cladophorae: Insights into Saltwater Adaptability Mechanisms and Its Biosynthetic Potential.</title>
        <authorList>
            <person name="Goncalves M.F.M."/>
            <person name="Hilario S."/>
            <person name="Van de Peer Y."/>
            <person name="Esteves A.C."/>
            <person name="Alves A."/>
        </authorList>
    </citation>
    <scope>NUCLEOTIDE SEQUENCE</scope>
    <source>
        <strain evidence="3">MUM 19.33</strain>
    </source>
</reference>
<dbReference type="GeneID" id="75828290"/>
<evidence type="ECO:0000259" key="2">
    <source>
        <dbReference type="Pfam" id="PF10441"/>
    </source>
</evidence>
<name>A0A9P9Y5I8_9HYPO</name>
<feature type="domain" description="Nucleolar 27S pre-rRNA processing Urb2/Npa2 C-terminal" evidence="2">
    <location>
        <begin position="1139"/>
        <end position="1349"/>
    </location>
</feature>
<keyword evidence="4" id="KW-1185">Reference proteome</keyword>
<gene>
    <name evidence="3" type="ORF">J7T54_001773</name>
</gene>
<proteinExistence type="predicted"/>
<reference evidence="3" key="2">
    <citation type="submission" date="2022-07" db="EMBL/GenBank/DDBJ databases">
        <authorList>
            <person name="Goncalves M.F.M."/>
            <person name="Hilario S."/>
            <person name="Van De Peer Y."/>
            <person name="Esteves A.C."/>
            <person name="Alves A."/>
        </authorList>
    </citation>
    <scope>NUCLEOTIDE SEQUENCE</scope>
    <source>
        <strain evidence="3">MUM 19.33</strain>
    </source>
</reference>
<evidence type="ECO:0000256" key="1">
    <source>
        <dbReference type="SAM" id="MobiDB-lite"/>
    </source>
</evidence>
<comment type="caution">
    <text evidence="3">The sequence shown here is derived from an EMBL/GenBank/DDBJ whole genome shotgun (WGS) entry which is preliminary data.</text>
</comment>
<dbReference type="InterPro" id="IPR052609">
    <property type="entry name" value="Ribosome_Biogenesis_Reg"/>
</dbReference>
<evidence type="ECO:0000313" key="4">
    <source>
        <dbReference type="Proteomes" id="UP001055219"/>
    </source>
</evidence>
<dbReference type="EMBL" id="JAGIXG020000006">
    <property type="protein sequence ID" value="KAI6783897.1"/>
    <property type="molecule type" value="Genomic_DNA"/>
</dbReference>
<dbReference type="GO" id="GO:0042254">
    <property type="term" value="P:ribosome biogenesis"/>
    <property type="evidence" value="ECO:0007669"/>
    <property type="project" value="TreeGrafter"/>
</dbReference>
<evidence type="ECO:0000313" key="3">
    <source>
        <dbReference type="EMBL" id="KAI6783897.1"/>
    </source>
</evidence>
<sequence length="1350" mass="148971">MGEAELIKTVRGLDQSGPGENGENLYNLWRCLTASADSHFHAAEQSCLRWLLRSMNGPTRSAETLRRYPMTWRLLDCVFQRIPLFSLAKSLADRKFVAVLQQTLKDVSHGQDDHRTATSSKRKRSPPATFALDSLTTRDGCVESGQAIFTSLRTLTQRIGDRTTTSSHDRVGAEHLASLFASPASEAATLAAPLLRICDILLESGSFAEATGSEDWIDVVASLWHLHLQGEDDATEVARQLFGPASAVVVQVEGLAQSGDVSIPNTIRDRWSSGLRTFMHRTLILPARSTFLSQQNVDVITKALAGAELDSDAPATKTAVTAPALYLLASTATQVLTERGVRRGNSEWMKRVFQAAEASIHEREDRASVMNVMLKQARESKVPVSANDLRIVCRQYALHDGETDWELVANLTQCEPDVFQGSAAGTELLKEVCERSVAPEAEQYYGAVTQVIDAIVKGFRNARTFSTFLRLWFEQLVAVEGKKSRQRSPWTSIGRGESPILAGTSWVEDSCSVSEVNEMLDWIDSLKPQPESLCLWLNAVSQGIHSDVYKDALGQKIFNVILKIPHSNTDISALKWRVISKAVACAPISQRADNMALIKGDLKKILKKRSLNKAETFEAFKCCCRLWVAFSPDGDQVELLADLIGDFDDGIGSKEDFRTQNLDAIIPDGEADSDFSSEHALPLYVAWCLQGSTRFSRLLFNRKSELPFAVSTLLSHADNSKSTIGPLWQTLLNNEHCINETRLAGLSVDRTIDAFTASQKNGSWPDGTGNIWLRSIATVPLDALSRAQRERVMLALVTAGTSAKTAKKISLDSWKDILSLSAKLMSRSTFYEGMAFQHLLDMANYVVPSVDQSHAEALSELVERFSTMATATIQRVAEHVEKRSAQYLEEAAGFVKQCEEALKEDKSQRIPALHLILLKTLSKVLWETKSLHHYDLTASLPANATTALKEGVLRVIQGWANEKKLFSSPQTGMDLGLFAAVDAADVAKDLPELSKIKSTPLHKLEERSAKAMEAGDVRGWRVQTLLQRFVPMELQKPRPATFHNIQGKGREVVLRQYVVSIVKTMPAAVKMMYLESLLGEYLAGCHTDGQLIAIHYVVGQLIEATDLQISPGEYDLAQAHSDLTRALATSCTAANSVYICRTLCQLLESKPQAITQWNVEVLLGTIASLSSDKITGVSPPPFIWMCKLVEVVIKKHRLRLEGHYHILLSVLQVLLRNLIDEQPSTPAAEGPSQETKAGAFARLVTLVCEPTAGAVSRAQLHSALDSATDAAKRSAGRHMYLVLMQYVKLQLESHVSRGVREALEPAMNSIFDITPPEGRKILNDAMDASGRAVLREMFKRYTRFGKWTGV</sequence>
<dbReference type="GO" id="GO:0005730">
    <property type="term" value="C:nucleolus"/>
    <property type="evidence" value="ECO:0007669"/>
    <property type="project" value="TreeGrafter"/>
</dbReference>